<dbReference type="PANTHER" id="PTHR23291:SF32">
    <property type="entry name" value="BAX INHIBITOR 1"/>
    <property type="match status" value="1"/>
</dbReference>
<evidence type="ECO:0000313" key="9">
    <source>
        <dbReference type="Proteomes" id="UP000694402"/>
    </source>
</evidence>
<proteinExistence type="inferred from homology"/>
<evidence type="ECO:0000256" key="5">
    <source>
        <dbReference type="ARBA" id="ARBA00023136"/>
    </source>
</evidence>
<dbReference type="GeneTree" id="ENSGT01050000244940"/>
<evidence type="ECO:0008006" key="10">
    <source>
        <dbReference type="Google" id="ProtNLM"/>
    </source>
</evidence>
<feature type="transmembrane region" description="Helical" evidence="6">
    <location>
        <begin position="222"/>
        <end position="242"/>
    </location>
</feature>
<dbReference type="Pfam" id="PF01027">
    <property type="entry name" value="Bax1-I"/>
    <property type="match status" value="1"/>
</dbReference>
<evidence type="ECO:0000256" key="4">
    <source>
        <dbReference type="ARBA" id="ARBA00022989"/>
    </source>
</evidence>
<feature type="transmembrane region" description="Helical" evidence="6">
    <location>
        <begin position="254"/>
        <end position="273"/>
    </location>
</feature>
<feature type="compositionally biased region" description="Basic and acidic residues" evidence="7">
    <location>
        <begin position="41"/>
        <end position="51"/>
    </location>
</feature>
<dbReference type="SUPFAM" id="SSF53098">
    <property type="entry name" value="Ribonuclease H-like"/>
    <property type="match status" value="1"/>
</dbReference>
<dbReference type="GO" id="GO:2001234">
    <property type="term" value="P:negative regulation of apoptotic signaling pathway"/>
    <property type="evidence" value="ECO:0007669"/>
    <property type="project" value="TreeGrafter"/>
</dbReference>
<feature type="transmembrane region" description="Helical" evidence="6">
    <location>
        <begin position="195"/>
        <end position="216"/>
    </location>
</feature>
<dbReference type="GO" id="GO:0031966">
    <property type="term" value="C:mitochondrial membrane"/>
    <property type="evidence" value="ECO:0007669"/>
    <property type="project" value="TreeGrafter"/>
</dbReference>
<evidence type="ECO:0000256" key="2">
    <source>
        <dbReference type="ARBA" id="ARBA00010350"/>
    </source>
</evidence>
<feature type="region of interest" description="Disordered" evidence="7">
    <location>
        <begin position="24"/>
        <end position="51"/>
    </location>
</feature>
<evidence type="ECO:0000256" key="1">
    <source>
        <dbReference type="ARBA" id="ARBA00004141"/>
    </source>
</evidence>
<reference evidence="8" key="2">
    <citation type="submission" date="2025-09" db="UniProtKB">
        <authorList>
            <consortium name="Ensembl"/>
        </authorList>
    </citation>
    <scope>IDENTIFICATION</scope>
</reference>
<keyword evidence="9" id="KW-1185">Reference proteome</keyword>
<dbReference type="AlphaFoldDB" id="A0A8C8JFF0"/>
<evidence type="ECO:0000256" key="3">
    <source>
        <dbReference type="ARBA" id="ARBA00022692"/>
    </source>
</evidence>
<dbReference type="InterPro" id="IPR012337">
    <property type="entry name" value="RNaseH-like_sf"/>
</dbReference>
<keyword evidence="5 6" id="KW-0472">Membrane</keyword>
<dbReference type="Ensembl" id="ENSOTST00005099048.2">
    <property type="protein sequence ID" value="ENSOTSP00005091276.2"/>
    <property type="gene ID" value="ENSOTSG00005005718.2"/>
</dbReference>
<name>A0A8C8JFF0_ONCTS</name>
<organism evidence="8 9">
    <name type="scientific">Oncorhynchus tshawytscha</name>
    <name type="common">Chinook salmon</name>
    <name type="synonym">Salmo tshawytscha</name>
    <dbReference type="NCBI Taxonomy" id="74940"/>
    <lineage>
        <taxon>Eukaryota</taxon>
        <taxon>Metazoa</taxon>
        <taxon>Chordata</taxon>
        <taxon>Craniata</taxon>
        <taxon>Vertebrata</taxon>
        <taxon>Euteleostomi</taxon>
        <taxon>Actinopterygii</taxon>
        <taxon>Neopterygii</taxon>
        <taxon>Teleostei</taxon>
        <taxon>Protacanthopterygii</taxon>
        <taxon>Salmoniformes</taxon>
        <taxon>Salmonidae</taxon>
        <taxon>Salmoninae</taxon>
        <taxon>Oncorhynchus</taxon>
    </lineage>
</organism>
<dbReference type="PANTHER" id="PTHR23291">
    <property type="entry name" value="BAX INHIBITOR-RELATED"/>
    <property type="match status" value="1"/>
</dbReference>
<evidence type="ECO:0000313" key="8">
    <source>
        <dbReference type="Ensembl" id="ENSOTSP00005091276.2"/>
    </source>
</evidence>
<comment type="similarity">
    <text evidence="2 6">Belongs to the BI1 family.</text>
</comment>
<dbReference type="Proteomes" id="UP000694402">
    <property type="component" value="Unassembled WGS sequence"/>
</dbReference>
<dbReference type="GO" id="GO:0019899">
    <property type="term" value="F:enzyme binding"/>
    <property type="evidence" value="ECO:0007669"/>
    <property type="project" value="TreeGrafter"/>
</dbReference>
<dbReference type="InterPro" id="IPR006214">
    <property type="entry name" value="Bax_inhibitor_1-related"/>
</dbReference>
<keyword evidence="4 6" id="KW-1133">Transmembrane helix</keyword>
<accession>A0A8C8JFF0</accession>
<feature type="transmembrane region" description="Helical" evidence="6">
    <location>
        <begin position="167"/>
        <end position="188"/>
    </location>
</feature>
<keyword evidence="3 6" id="KW-0812">Transmembrane</keyword>
<dbReference type="GO" id="GO:0046983">
    <property type="term" value="F:protein dimerization activity"/>
    <property type="evidence" value="ECO:0007669"/>
    <property type="project" value="InterPro"/>
</dbReference>
<reference evidence="8" key="1">
    <citation type="submission" date="2025-08" db="UniProtKB">
        <authorList>
            <consortium name="Ensembl"/>
        </authorList>
    </citation>
    <scope>IDENTIFICATION</scope>
</reference>
<dbReference type="GO" id="GO:0034620">
    <property type="term" value="P:cellular response to unfolded protein"/>
    <property type="evidence" value="ECO:0007669"/>
    <property type="project" value="TreeGrafter"/>
</dbReference>
<feature type="transmembrane region" description="Helical" evidence="6">
    <location>
        <begin position="135"/>
        <end position="155"/>
    </location>
</feature>
<dbReference type="CDD" id="cd10430">
    <property type="entry name" value="BI-1"/>
    <property type="match status" value="1"/>
</dbReference>
<comment type="subcellular location">
    <subcellularLocation>
        <location evidence="1">Membrane</location>
        <topology evidence="1">Multi-pass membrane protein</topology>
    </subcellularLocation>
</comment>
<protein>
    <recommendedName>
        <fullName evidence="10">Transmembrane BAX inhibitor motif-containing protein 6</fullName>
    </recommendedName>
</protein>
<sequence>MSTPVWQFACSWLQQAPTSMLSHGSFRAKPQIPQEPTPLQRPDDRGSPPEKKSAMAELFGELFTTQEQGTKSKVKVIEEEVTSYRKVDCINLDPLTWWKTKELIYPHVVMLARCYLAVPGTSVPSERVFSTAADIFTGGLLTLLGSLGMVVWLSMTPHNPETEKKRLAILAGFAFFTGVGLGPAMDFVIIINPSIIVTAFLGTSIIFVCFTLSALYAKRRSFLFLGGILMSGLSVLFLVSVVNMFFGSAILFKAHMYLGLVIMCGFVLFDTQLIIEKAENGDKDYIWHCVDLFLDFVTIFRKLMILLAMNEKDKKKEKK</sequence>
<dbReference type="GO" id="GO:0033119">
    <property type="term" value="P:negative regulation of RNA splicing"/>
    <property type="evidence" value="ECO:0007669"/>
    <property type="project" value="TreeGrafter"/>
</dbReference>
<evidence type="ECO:0000256" key="7">
    <source>
        <dbReference type="SAM" id="MobiDB-lite"/>
    </source>
</evidence>
<evidence type="ECO:0000256" key="6">
    <source>
        <dbReference type="RuleBase" id="RU004379"/>
    </source>
</evidence>
<gene>
    <name evidence="8" type="primary">KCNK2</name>
</gene>